<keyword evidence="3" id="KW-1185">Reference proteome</keyword>
<accession>A0AAV9J1M9</accession>
<comment type="caution">
    <text evidence="2">The sequence shown here is derived from an EMBL/GenBank/DDBJ whole genome shotgun (WGS) entry which is preliminary data.</text>
</comment>
<evidence type="ECO:0000256" key="1">
    <source>
        <dbReference type="SAM" id="MobiDB-lite"/>
    </source>
</evidence>
<feature type="compositionally biased region" description="Basic and acidic residues" evidence="1">
    <location>
        <begin position="507"/>
        <end position="545"/>
    </location>
</feature>
<feature type="region of interest" description="Disordered" evidence="1">
    <location>
        <begin position="507"/>
        <end position="718"/>
    </location>
</feature>
<dbReference type="EMBL" id="JANCYW010000018">
    <property type="protein sequence ID" value="KAK4538513.1"/>
    <property type="molecule type" value="Genomic_DNA"/>
</dbReference>
<name>A0AAV9J1M9_CYACA</name>
<feature type="compositionally biased region" description="Basic and acidic residues" evidence="1">
    <location>
        <begin position="662"/>
        <end position="671"/>
    </location>
</feature>
<feature type="compositionally biased region" description="Low complexity" evidence="1">
    <location>
        <begin position="693"/>
        <end position="702"/>
    </location>
</feature>
<protein>
    <submittedName>
        <fullName evidence="2">Uncharacterized protein</fullName>
    </submittedName>
</protein>
<reference evidence="2 3" key="1">
    <citation type="submission" date="2022-07" db="EMBL/GenBank/DDBJ databases">
        <title>Genome-wide signatures of adaptation to extreme environments.</title>
        <authorList>
            <person name="Cho C.H."/>
            <person name="Yoon H.S."/>
        </authorList>
    </citation>
    <scope>NUCLEOTIDE SEQUENCE [LARGE SCALE GENOMIC DNA]</scope>
    <source>
        <strain evidence="2 3">DBV 063 E5</strain>
    </source>
</reference>
<dbReference type="Proteomes" id="UP001301350">
    <property type="component" value="Unassembled WGS sequence"/>
</dbReference>
<proteinExistence type="predicted"/>
<evidence type="ECO:0000313" key="3">
    <source>
        <dbReference type="Proteomes" id="UP001301350"/>
    </source>
</evidence>
<feature type="compositionally biased region" description="Low complexity" evidence="1">
    <location>
        <begin position="566"/>
        <end position="575"/>
    </location>
</feature>
<feature type="region of interest" description="Disordered" evidence="1">
    <location>
        <begin position="15"/>
        <end position="82"/>
    </location>
</feature>
<organism evidence="2 3">
    <name type="scientific">Cyanidium caldarium</name>
    <name type="common">Red alga</name>
    <dbReference type="NCBI Taxonomy" id="2771"/>
    <lineage>
        <taxon>Eukaryota</taxon>
        <taxon>Rhodophyta</taxon>
        <taxon>Bangiophyceae</taxon>
        <taxon>Cyanidiales</taxon>
        <taxon>Cyanidiaceae</taxon>
        <taxon>Cyanidium</taxon>
    </lineage>
</organism>
<feature type="compositionally biased region" description="Basic residues" evidence="1">
    <location>
        <begin position="31"/>
        <end position="42"/>
    </location>
</feature>
<gene>
    <name evidence="2" type="ORF">CDCA_CDCA18G4538</name>
</gene>
<evidence type="ECO:0000313" key="2">
    <source>
        <dbReference type="EMBL" id="KAK4538513.1"/>
    </source>
</evidence>
<sequence>MAYVVTLARTPVSGVRGRRTAGVCVGGRSPRSARRTGPRRRPPLTALRARASKSHGGEGRASSDAPKASAHQDAGAAATSPSTTALVDSVLESMPRPRAYATALDALCEQRVSGDGRWSSTQSVFHLDAALKLLEEMRQDAGVDVRLDRLPDRTVAQLIDAATGWRRVQFQGKQYETLPDAAFCCAASCLFASMRQTQVLPTFGVDAARILTEHPPPRLRHGTLASLARLHCPTAACAAELEALPPLPSEPRQEIIQASVGLGFLTMASVAILGEVVDPLVFHHDANDFTLILTLMFGSYALDRFTSIFQGRLADTVDKGLRRLVGGDREREALCDAASFVVSYRLGLPLFSFRPRAHECIIALQTSEADALLDGAMASSDGDGRSVREKALALYTIWLSARAAAECCLDKQLIESDTRQPRLFVQAMLAFQMRQYGGTETAALSGSGSSSSYTAGTGTRTAWEELTLRWAFVEATAMVRAHMSAIRMVANLMLTAHTPGQCVTELERTWSQRKRSDWSKAAQERRPPESQLERTKMRRPERALSPREQAPPGEGRVAQKPENEAESPAAASESARNVAVDAEQKTNEWSTPAAHVTEPTPSTEAPQQLVRDVAETVSPAAMRDGHRVGSTGEATPVGGQAHQAGPQAHESGGISAASGDAVQKRSDDDTRAAVASLKAETHRPESGSGKGARGATKSSSSSHGKKSARPHRPSSSDK</sequence>
<feature type="compositionally biased region" description="Basic residues" evidence="1">
    <location>
        <begin position="703"/>
        <end position="712"/>
    </location>
</feature>
<dbReference type="AlphaFoldDB" id="A0AAV9J1M9"/>